<evidence type="ECO:0000256" key="2">
    <source>
        <dbReference type="SAM" id="SignalP"/>
    </source>
</evidence>
<evidence type="ECO:0000313" key="3">
    <source>
        <dbReference type="EMBL" id="XDQ72872.1"/>
    </source>
</evidence>
<dbReference type="PANTHER" id="PTHR44103:SF1">
    <property type="entry name" value="PROPROTEIN CONVERTASE P"/>
    <property type="match status" value="1"/>
</dbReference>
<accession>A0AB39SZ07</accession>
<reference evidence="3" key="1">
    <citation type="submission" date="2024-07" db="EMBL/GenBank/DDBJ databases">
        <authorList>
            <person name="Yu S.T."/>
        </authorList>
    </citation>
    <scope>NUCLEOTIDE SEQUENCE</scope>
    <source>
        <strain evidence="3">R44</strain>
    </source>
</reference>
<dbReference type="InterPro" id="IPR013517">
    <property type="entry name" value="FG-GAP"/>
</dbReference>
<organism evidence="3">
    <name type="scientific">Streptomyces sp. R44</name>
    <dbReference type="NCBI Taxonomy" id="3238633"/>
    <lineage>
        <taxon>Bacteria</taxon>
        <taxon>Bacillati</taxon>
        <taxon>Actinomycetota</taxon>
        <taxon>Actinomycetes</taxon>
        <taxon>Kitasatosporales</taxon>
        <taxon>Streptomycetaceae</taxon>
        <taxon>Streptomyces</taxon>
    </lineage>
</organism>
<dbReference type="PROSITE" id="PS51318">
    <property type="entry name" value="TAT"/>
    <property type="match status" value="1"/>
</dbReference>
<name>A0AB39SZ07_9ACTN</name>
<dbReference type="Pfam" id="PF13517">
    <property type="entry name" value="FG-GAP_3"/>
    <property type="match status" value="1"/>
</dbReference>
<feature type="chain" id="PRO_5044314912" evidence="2">
    <location>
        <begin position="39"/>
        <end position="734"/>
    </location>
</feature>
<evidence type="ECO:0000256" key="1">
    <source>
        <dbReference type="ARBA" id="ARBA00022729"/>
    </source>
</evidence>
<gene>
    <name evidence="3" type="ORF">AB5J54_21285</name>
</gene>
<sequence length="734" mass="75296">MNQHARPRRATLRRVLGATLIPVVGLGVAATAAPSAFAAPAGINAAAPVALDPWAASVPLSDGTALNSIRDVKTAKNGAVVALWHRTAADHSKPELVVSVRPAASSAWGEAHVLRTLPTQRSDAGLTVSDDGSVTASWMEYPNDGGPGNEKPGGVFRMATLAAGATTWSETSDIMTDPGWVHSGQLAGSPSGELVAVWQGFSAGGAGVYSSVRATPDAAWSEPVRLDEPLADGGLNGPPQLVYSAQGTATVAFVQGNARTGEVKVTDRAANGTWSKPVTVSKPGTYPTGPTLAIGRGGHAAVAWRTTEDPSSESSTQVLAVRPAGSLTWGAEEPANGFRTGGWRKVAINPQGDVTLLGVAYDEGTGFTARTTTRSASGTWSALKTISTGYVPDDQFDLTAGPDGSFHAVWTQGDTARKLMTSSRIDGVWSATPTPLSTNTTGYALGLVTVDAADRPVAVWEQSTGDFTNQLRTATTAPRPLPAWRDVSGDGKGDLVGLTSAGTLTVRTGTGTGGLGTGTSAAGWPATSTVVPFGDLSGDHCNDLLVKDAAGMLTRYDGGCGKAFAPGGPKRTLGGGWQIYDSLTAPGDLTGDGRTDLLARTPAGELWLYADNGAGAFKPRVRIGAGWQAYNTLVGVGDLNGDKNGDLLARDTAGVLWRYYGTGTGALGARVKIGAGWQAYNSLAAVGDFTGDGKADLVARDTAGVLWRYAGTGTGAFAGRVQIGGGWQMYKTLS</sequence>
<feature type="signal peptide" evidence="2">
    <location>
        <begin position="1"/>
        <end position="38"/>
    </location>
</feature>
<proteinExistence type="predicted"/>
<dbReference type="PANTHER" id="PTHR44103">
    <property type="entry name" value="PROPROTEIN CONVERTASE P"/>
    <property type="match status" value="1"/>
</dbReference>
<keyword evidence="1 2" id="KW-0732">Signal</keyword>
<dbReference type="Gene3D" id="2.115.10.10">
    <property type="entry name" value="Tachylectin 2"/>
    <property type="match status" value="1"/>
</dbReference>
<dbReference type="SUPFAM" id="SSF69318">
    <property type="entry name" value="Integrin alpha N-terminal domain"/>
    <property type="match status" value="2"/>
</dbReference>
<dbReference type="InterPro" id="IPR028994">
    <property type="entry name" value="Integrin_alpha_N"/>
</dbReference>
<dbReference type="AlphaFoldDB" id="A0AB39SZ07"/>
<dbReference type="RefSeq" id="WP_369145488.1">
    <property type="nucleotide sequence ID" value="NZ_CP163444.1"/>
</dbReference>
<protein>
    <submittedName>
        <fullName evidence="3">FG-GAP repeat domain-containing protein</fullName>
    </submittedName>
</protein>
<dbReference type="EMBL" id="CP163444">
    <property type="protein sequence ID" value="XDQ72872.1"/>
    <property type="molecule type" value="Genomic_DNA"/>
</dbReference>
<dbReference type="InterPro" id="IPR006311">
    <property type="entry name" value="TAT_signal"/>
</dbReference>